<dbReference type="AlphaFoldDB" id="A0A9N9JVH1"/>
<evidence type="ECO:0000313" key="1">
    <source>
        <dbReference type="EMBL" id="CAG8797650.1"/>
    </source>
</evidence>
<organism evidence="1 2">
    <name type="scientific">Dentiscutata erythropus</name>
    <dbReference type="NCBI Taxonomy" id="1348616"/>
    <lineage>
        <taxon>Eukaryota</taxon>
        <taxon>Fungi</taxon>
        <taxon>Fungi incertae sedis</taxon>
        <taxon>Mucoromycota</taxon>
        <taxon>Glomeromycotina</taxon>
        <taxon>Glomeromycetes</taxon>
        <taxon>Diversisporales</taxon>
        <taxon>Gigasporaceae</taxon>
        <taxon>Dentiscutata</taxon>
    </lineage>
</organism>
<accession>A0A9N9JVH1</accession>
<reference evidence="1" key="1">
    <citation type="submission" date="2021-06" db="EMBL/GenBank/DDBJ databases">
        <authorList>
            <person name="Kallberg Y."/>
            <person name="Tangrot J."/>
            <person name="Rosling A."/>
        </authorList>
    </citation>
    <scope>NUCLEOTIDE SEQUENCE</scope>
    <source>
        <strain evidence="1">MA453B</strain>
    </source>
</reference>
<dbReference type="Proteomes" id="UP000789405">
    <property type="component" value="Unassembled WGS sequence"/>
</dbReference>
<sequence>CCRIPNYGVNGINAESNAYSKKNTCSSSVADIKITEKILGSANYSQDNKNPWIKSLENEENWKIIGYDKIFLLFKLLVKIPGYESHMFSTCALKATKCPSCIEPSTTNNNSDLEEIIHNQYNSNYHPGTSTIAVGAYFQ</sequence>
<comment type="caution">
    <text evidence="1">The sequence shown here is derived from an EMBL/GenBank/DDBJ whole genome shotgun (WGS) entry which is preliminary data.</text>
</comment>
<name>A0A9N9JVH1_9GLOM</name>
<protein>
    <submittedName>
        <fullName evidence="1">15059_t:CDS:1</fullName>
    </submittedName>
</protein>
<dbReference type="EMBL" id="CAJVPY010032332">
    <property type="protein sequence ID" value="CAG8797650.1"/>
    <property type="molecule type" value="Genomic_DNA"/>
</dbReference>
<dbReference type="OrthoDB" id="2490335at2759"/>
<evidence type="ECO:0000313" key="2">
    <source>
        <dbReference type="Proteomes" id="UP000789405"/>
    </source>
</evidence>
<keyword evidence="2" id="KW-1185">Reference proteome</keyword>
<feature type="non-terminal residue" evidence="1">
    <location>
        <position position="139"/>
    </location>
</feature>
<gene>
    <name evidence="1" type="ORF">DERYTH_LOCUS22717</name>
</gene>
<feature type="non-terminal residue" evidence="1">
    <location>
        <position position="1"/>
    </location>
</feature>
<proteinExistence type="predicted"/>